<gene>
    <name evidence="3" type="ORF">SAMN05216276_105233</name>
</gene>
<evidence type="ECO:0000313" key="3">
    <source>
        <dbReference type="EMBL" id="SNT50538.1"/>
    </source>
</evidence>
<evidence type="ECO:0000256" key="1">
    <source>
        <dbReference type="SAM" id="MobiDB-lite"/>
    </source>
</evidence>
<feature type="chain" id="PRO_5012737748" evidence="2">
    <location>
        <begin position="47"/>
        <end position="123"/>
    </location>
</feature>
<organism evidence="3 4">
    <name type="scientific">Streptosporangium subroseum</name>
    <dbReference type="NCBI Taxonomy" id="106412"/>
    <lineage>
        <taxon>Bacteria</taxon>
        <taxon>Bacillati</taxon>
        <taxon>Actinomycetota</taxon>
        <taxon>Actinomycetes</taxon>
        <taxon>Streptosporangiales</taxon>
        <taxon>Streptosporangiaceae</taxon>
        <taxon>Streptosporangium</taxon>
    </lineage>
</organism>
<dbReference type="EMBL" id="FZOD01000052">
    <property type="protein sequence ID" value="SNT50538.1"/>
    <property type="molecule type" value="Genomic_DNA"/>
</dbReference>
<feature type="region of interest" description="Disordered" evidence="1">
    <location>
        <begin position="1"/>
        <end position="20"/>
    </location>
</feature>
<proteinExistence type="predicted"/>
<feature type="signal peptide" evidence="2">
    <location>
        <begin position="1"/>
        <end position="46"/>
    </location>
</feature>
<feature type="compositionally biased region" description="Basic and acidic residues" evidence="1">
    <location>
        <begin position="69"/>
        <end position="87"/>
    </location>
</feature>
<feature type="region of interest" description="Disordered" evidence="1">
    <location>
        <begin position="62"/>
        <end position="123"/>
    </location>
</feature>
<dbReference type="Proteomes" id="UP000198282">
    <property type="component" value="Unassembled WGS sequence"/>
</dbReference>
<accession>A0A239N8J9</accession>
<evidence type="ECO:0000313" key="4">
    <source>
        <dbReference type="Proteomes" id="UP000198282"/>
    </source>
</evidence>
<name>A0A239N8J9_9ACTN</name>
<sequence length="123" mass="12409">MRKIGIAPTDRKKDMHSNRRPGSLVMLVSALAIATACALTSAAAAAAPPIDGVAAAKKKAEQCSSGAKRCAENPDGRKGKDEARQAPDDAASVTGGTCEVKLPPKPKASDVSAPVTGICKLGS</sequence>
<keyword evidence="2" id="KW-0732">Signal</keyword>
<protein>
    <submittedName>
        <fullName evidence="3">Uncharacterized protein</fullName>
    </submittedName>
</protein>
<evidence type="ECO:0000256" key="2">
    <source>
        <dbReference type="SAM" id="SignalP"/>
    </source>
</evidence>
<keyword evidence="4" id="KW-1185">Reference proteome</keyword>
<reference evidence="3 4" key="1">
    <citation type="submission" date="2017-06" db="EMBL/GenBank/DDBJ databases">
        <authorList>
            <person name="Kim H.J."/>
            <person name="Triplett B.A."/>
        </authorList>
    </citation>
    <scope>NUCLEOTIDE SEQUENCE [LARGE SCALE GENOMIC DNA]</scope>
    <source>
        <strain evidence="3 4">CGMCC 4.2132</strain>
    </source>
</reference>
<dbReference type="AlphaFoldDB" id="A0A239N8J9"/>